<evidence type="ECO:0000313" key="3">
    <source>
        <dbReference type="Proteomes" id="UP000886700"/>
    </source>
</evidence>
<dbReference type="Proteomes" id="UP000886700">
    <property type="component" value="Unplaced"/>
</dbReference>
<keyword evidence="1" id="KW-1133">Transmembrane helix</keyword>
<name>A0ABM2XMA8_MESAU</name>
<keyword evidence="2" id="KW-0732">Signal</keyword>
<keyword evidence="3" id="KW-1185">Reference proteome</keyword>
<evidence type="ECO:0000313" key="4">
    <source>
        <dbReference type="RefSeq" id="XP_040603794.1"/>
    </source>
</evidence>
<evidence type="ECO:0000256" key="2">
    <source>
        <dbReference type="SAM" id="SignalP"/>
    </source>
</evidence>
<protein>
    <submittedName>
        <fullName evidence="4">Transmembrane protein 92-like</fullName>
    </submittedName>
</protein>
<gene>
    <name evidence="4" type="primary">LOC121140922</name>
</gene>
<organism evidence="3 4">
    <name type="scientific">Mesocricetus auratus</name>
    <name type="common">Golden hamster</name>
    <dbReference type="NCBI Taxonomy" id="10036"/>
    <lineage>
        <taxon>Eukaryota</taxon>
        <taxon>Metazoa</taxon>
        <taxon>Chordata</taxon>
        <taxon>Craniata</taxon>
        <taxon>Vertebrata</taxon>
        <taxon>Euteleostomi</taxon>
        <taxon>Mammalia</taxon>
        <taxon>Eutheria</taxon>
        <taxon>Euarchontoglires</taxon>
        <taxon>Glires</taxon>
        <taxon>Rodentia</taxon>
        <taxon>Myomorpha</taxon>
        <taxon>Muroidea</taxon>
        <taxon>Cricetidae</taxon>
        <taxon>Cricetinae</taxon>
        <taxon>Mesocricetus</taxon>
    </lineage>
</organism>
<feature type="transmembrane region" description="Helical" evidence="1">
    <location>
        <begin position="85"/>
        <end position="105"/>
    </location>
</feature>
<keyword evidence="1" id="KW-0812">Transmembrane</keyword>
<keyword evidence="1" id="KW-0472">Membrane</keyword>
<sequence>MPGARFLVRVLALLLCLLSSLQRVSTNQVSGEVRDLCSNTYGAIGVSPSLSDLNRNCPMGFTCCESGCCPEKKNIWNFSNNDLRILFIVSRVMLPLLFICVLVILNTEEPPPPYSLRPEDPAGQMRCTYSTAF</sequence>
<dbReference type="PANTHER" id="PTHR31359:SF31">
    <property type="entry name" value="TRANSMEMBRANE PROTEIN 92"/>
    <property type="match status" value="1"/>
</dbReference>
<feature type="signal peptide" evidence="2">
    <location>
        <begin position="1"/>
        <end position="26"/>
    </location>
</feature>
<dbReference type="RefSeq" id="XP_040603794.1">
    <property type="nucleotide sequence ID" value="XM_040747860.1"/>
</dbReference>
<accession>A0ABM2XMA8</accession>
<dbReference type="PANTHER" id="PTHR31359">
    <property type="entry name" value="TRANSMEMBRANE PROTEIN 92"/>
    <property type="match status" value="1"/>
</dbReference>
<reference evidence="4" key="1">
    <citation type="submission" date="2025-08" db="UniProtKB">
        <authorList>
            <consortium name="RefSeq"/>
        </authorList>
    </citation>
    <scope>IDENTIFICATION</scope>
    <source>
        <tissue evidence="4">Liver</tissue>
    </source>
</reference>
<dbReference type="GeneID" id="121140922"/>
<evidence type="ECO:0000256" key="1">
    <source>
        <dbReference type="SAM" id="Phobius"/>
    </source>
</evidence>
<proteinExistence type="predicted"/>
<feature type="chain" id="PRO_5045117017" evidence="2">
    <location>
        <begin position="27"/>
        <end position="133"/>
    </location>
</feature>